<dbReference type="Pfam" id="PF24287">
    <property type="entry name" value="DUF7475"/>
    <property type="match status" value="1"/>
</dbReference>
<proteinExistence type="predicted"/>
<sequence>MSATQSESTADGSRLTLPATPIGYVAIVAAAVTGVVHLLLGSNVLAFNRMLGVLFLLNGLGFLGGIGVYLTTYWRRELFLVAAAYAVVTVVAFFGFQGVGVDAFYMQGSLNPLAVVAKAAELVLAAVAVVLYTGSAE</sequence>
<feature type="transmembrane region" description="Helical" evidence="1">
    <location>
        <begin position="22"/>
        <end position="40"/>
    </location>
</feature>
<feature type="transmembrane region" description="Helical" evidence="1">
    <location>
        <begin position="78"/>
        <end position="101"/>
    </location>
</feature>
<keyword evidence="1" id="KW-0472">Membrane</keyword>
<gene>
    <name evidence="2" type="ORF">SAMN05192561_1011097</name>
</gene>
<dbReference type="Proteomes" id="UP000199215">
    <property type="component" value="Unassembled WGS sequence"/>
</dbReference>
<keyword evidence="1" id="KW-0812">Transmembrane</keyword>
<keyword evidence="3" id="KW-1185">Reference proteome</keyword>
<organism evidence="2 3">
    <name type="scientific">Halopenitus malekzadehii</name>
    <dbReference type="NCBI Taxonomy" id="1267564"/>
    <lineage>
        <taxon>Archaea</taxon>
        <taxon>Methanobacteriati</taxon>
        <taxon>Methanobacteriota</taxon>
        <taxon>Stenosarchaea group</taxon>
        <taxon>Halobacteria</taxon>
        <taxon>Halobacteriales</taxon>
        <taxon>Haloferacaceae</taxon>
        <taxon>Halopenitus</taxon>
    </lineage>
</organism>
<evidence type="ECO:0000313" key="2">
    <source>
        <dbReference type="EMBL" id="SEH43935.1"/>
    </source>
</evidence>
<dbReference type="EMBL" id="FNWU01000001">
    <property type="protein sequence ID" value="SEH43935.1"/>
    <property type="molecule type" value="Genomic_DNA"/>
</dbReference>
<dbReference type="RefSeq" id="WP_092815341.1">
    <property type="nucleotide sequence ID" value="NZ_FNWU01000001.1"/>
</dbReference>
<dbReference type="STRING" id="1267564.SAMN05192561_1011097"/>
<name>A0A1H6I6W0_9EURY</name>
<accession>A0A1H6I6W0</accession>
<evidence type="ECO:0000256" key="1">
    <source>
        <dbReference type="SAM" id="Phobius"/>
    </source>
</evidence>
<keyword evidence="1" id="KW-1133">Transmembrane helix</keyword>
<feature type="transmembrane region" description="Helical" evidence="1">
    <location>
        <begin position="113"/>
        <end position="134"/>
    </location>
</feature>
<dbReference type="InterPro" id="IPR055898">
    <property type="entry name" value="DUF7475"/>
</dbReference>
<reference evidence="2 3" key="1">
    <citation type="submission" date="2016-10" db="EMBL/GenBank/DDBJ databases">
        <authorList>
            <person name="de Groot N.N."/>
        </authorList>
    </citation>
    <scope>NUCLEOTIDE SEQUENCE [LARGE SCALE GENOMIC DNA]</scope>
    <source>
        <strain evidence="2 3">IBRC-M10418</strain>
    </source>
</reference>
<dbReference type="AlphaFoldDB" id="A0A1H6I6W0"/>
<evidence type="ECO:0000313" key="3">
    <source>
        <dbReference type="Proteomes" id="UP000199215"/>
    </source>
</evidence>
<feature type="transmembrane region" description="Helical" evidence="1">
    <location>
        <begin position="52"/>
        <end position="72"/>
    </location>
</feature>
<protein>
    <submittedName>
        <fullName evidence="2">Uncharacterized protein</fullName>
    </submittedName>
</protein>